<dbReference type="AlphaFoldDB" id="K1V7J5"/>
<feature type="non-terminal residue" evidence="1">
    <location>
        <position position="46"/>
    </location>
</feature>
<name>K1V7J5_9ZZZZ</name>
<proteinExistence type="predicted"/>
<accession>K1V7J5</accession>
<organism evidence="1">
    <name type="scientific">human gut metagenome</name>
    <dbReference type="NCBI Taxonomy" id="408170"/>
    <lineage>
        <taxon>unclassified sequences</taxon>
        <taxon>metagenomes</taxon>
        <taxon>organismal metagenomes</taxon>
    </lineage>
</organism>
<reference evidence="1" key="1">
    <citation type="journal article" date="2013" name="Environ. Microbiol.">
        <title>Microbiota from the distal guts of lean and obese adolescents exhibit partial functional redundancy besides clear differences in community structure.</title>
        <authorList>
            <person name="Ferrer M."/>
            <person name="Ruiz A."/>
            <person name="Lanza F."/>
            <person name="Haange S.B."/>
            <person name="Oberbach A."/>
            <person name="Till H."/>
            <person name="Bargiela R."/>
            <person name="Campoy C."/>
            <person name="Segura M.T."/>
            <person name="Richter M."/>
            <person name="von Bergen M."/>
            <person name="Seifert J."/>
            <person name="Suarez A."/>
        </authorList>
    </citation>
    <scope>NUCLEOTIDE SEQUENCE</scope>
</reference>
<protein>
    <submittedName>
        <fullName evidence="1">Uncharacterized protein</fullName>
    </submittedName>
</protein>
<sequence>MGLSLSSCGDFLDQPDNSNYNADTFYNGDAECYQGANSLYSMPWYD</sequence>
<dbReference type="EMBL" id="AJWY01001331">
    <property type="protein sequence ID" value="EKC79941.1"/>
    <property type="molecule type" value="Genomic_DNA"/>
</dbReference>
<evidence type="ECO:0000313" key="1">
    <source>
        <dbReference type="EMBL" id="EKC79941.1"/>
    </source>
</evidence>
<gene>
    <name evidence="1" type="ORF">LEA_01909</name>
</gene>
<comment type="caution">
    <text evidence="1">The sequence shown here is derived from an EMBL/GenBank/DDBJ whole genome shotgun (WGS) entry which is preliminary data.</text>
</comment>